<evidence type="ECO:0000313" key="1">
    <source>
        <dbReference type="EMBL" id="CAD7571300.1"/>
    </source>
</evidence>
<accession>A0A7R9J2D9</accession>
<dbReference type="EMBL" id="OE180438">
    <property type="protein sequence ID" value="CAD7571300.1"/>
    <property type="molecule type" value="Genomic_DNA"/>
</dbReference>
<sequence>MSQASVSPPRRRSSDFMYYILFLAFCHSYQSLKGEDNENIEVSMDDFGSVEEEEMIHKGDIEALHLDFDEERMIERMHKRFESDRMLKPSFDYYEGLNEPQSVPDTYYDDKSEWYGKLLVGDQSFEDEPKSNVKRSVENSNISDQVYDYNQFKDEYNQDVQEKVKRNLAFNYTDKGKPEETVEEAVDKIVDFETPVNCSVEMARNFGYKSLRFCRPKSTKRKIIKYVAKNPPGVLVTKTKEKIKYKPSVYEKEVYAVLNYKVHKILERNN</sequence>
<organism evidence="1">
    <name type="scientific">Timema californicum</name>
    <name type="common">California timema</name>
    <name type="synonym">Walking stick</name>
    <dbReference type="NCBI Taxonomy" id="61474"/>
    <lineage>
        <taxon>Eukaryota</taxon>
        <taxon>Metazoa</taxon>
        <taxon>Ecdysozoa</taxon>
        <taxon>Arthropoda</taxon>
        <taxon>Hexapoda</taxon>
        <taxon>Insecta</taxon>
        <taxon>Pterygota</taxon>
        <taxon>Neoptera</taxon>
        <taxon>Polyneoptera</taxon>
        <taxon>Phasmatodea</taxon>
        <taxon>Timematodea</taxon>
        <taxon>Timematoidea</taxon>
        <taxon>Timematidae</taxon>
        <taxon>Timema</taxon>
    </lineage>
</organism>
<protein>
    <submittedName>
        <fullName evidence="1">(California timema) hypothetical protein</fullName>
    </submittedName>
</protein>
<gene>
    <name evidence="1" type="ORF">TCMB3V08_LOCUS3976</name>
</gene>
<reference evidence="1" key="1">
    <citation type="submission" date="2020-11" db="EMBL/GenBank/DDBJ databases">
        <authorList>
            <person name="Tran Van P."/>
        </authorList>
    </citation>
    <scope>NUCLEOTIDE SEQUENCE</scope>
</reference>
<name>A0A7R9J2D9_TIMCA</name>
<dbReference type="AlphaFoldDB" id="A0A7R9J2D9"/>
<proteinExistence type="predicted"/>